<keyword evidence="2" id="KW-1185">Reference proteome</keyword>
<reference evidence="2" key="1">
    <citation type="submission" date="2014-09" db="EMBL/GenBank/DDBJ databases">
        <authorList>
            <person name="Mudge J."/>
            <person name="Ramaraj T."/>
            <person name="Lindquist I.E."/>
            <person name="Bharti A.K."/>
            <person name="Sundararajan A."/>
            <person name="Cameron C.T."/>
            <person name="Woodward J.E."/>
            <person name="May G.D."/>
            <person name="Brubaker C."/>
            <person name="Broadhvest J."/>
            <person name="Wilkins T.A."/>
        </authorList>
    </citation>
    <scope>NUCLEOTIDE SEQUENCE</scope>
    <source>
        <strain evidence="2">cv. AKA8401</strain>
    </source>
</reference>
<protein>
    <submittedName>
        <fullName evidence="1">Uncharacterized protein</fullName>
    </submittedName>
</protein>
<gene>
    <name evidence="1" type="ORF">F383_31654</name>
</gene>
<evidence type="ECO:0000313" key="1">
    <source>
        <dbReference type="EMBL" id="KHG25112.1"/>
    </source>
</evidence>
<dbReference type="AlphaFoldDB" id="A0A0B0PJN3"/>
<evidence type="ECO:0000313" key="2">
    <source>
        <dbReference type="Proteomes" id="UP000032142"/>
    </source>
</evidence>
<proteinExistence type="predicted"/>
<dbReference type="Proteomes" id="UP000032142">
    <property type="component" value="Unassembled WGS sequence"/>
</dbReference>
<dbReference type="EMBL" id="KN431327">
    <property type="protein sequence ID" value="KHG25112.1"/>
    <property type="molecule type" value="Genomic_DNA"/>
</dbReference>
<organism evidence="1 2">
    <name type="scientific">Gossypium arboreum</name>
    <name type="common">Tree cotton</name>
    <name type="synonym">Gossypium nanking</name>
    <dbReference type="NCBI Taxonomy" id="29729"/>
    <lineage>
        <taxon>Eukaryota</taxon>
        <taxon>Viridiplantae</taxon>
        <taxon>Streptophyta</taxon>
        <taxon>Embryophyta</taxon>
        <taxon>Tracheophyta</taxon>
        <taxon>Spermatophyta</taxon>
        <taxon>Magnoliopsida</taxon>
        <taxon>eudicotyledons</taxon>
        <taxon>Gunneridae</taxon>
        <taxon>Pentapetalae</taxon>
        <taxon>rosids</taxon>
        <taxon>malvids</taxon>
        <taxon>Malvales</taxon>
        <taxon>Malvaceae</taxon>
        <taxon>Malvoideae</taxon>
        <taxon>Gossypium</taxon>
    </lineage>
</organism>
<name>A0A0B0PJN3_GOSAR</name>
<accession>A0A0B0PJN3</accession>
<sequence>MLTFIKIPYMAICVSTTCPFRLSFRVSEIEDAVIFTITKKYNRVWCMS</sequence>